<protein>
    <submittedName>
        <fullName evidence="2">ThiJ/PfpI family protein</fullName>
    </submittedName>
</protein>
<dbReference type="PANTHER" id="PTHR43130:SF7">
    <property type="entry name" value="DJ-1_PFPI DOMAIN-CONTAINING PROTEIN"/>
    <property type="match status" value="1"/>
</dbReference>
<dbReference type="InterPro" id="IPR029062">
    <property type="entry name" value="Class_I_gatase-like"/>
</dbReference>
<dbReference type="PANTHER" id="PTHR43130">
    <property type="entry name" value="ARAC-FAMILY TRANSCRIPTIONAL REGULATOR"/>
    <property type="match status" value="1"/>
</dbReference>
<reference evidence="2" key="1">
    <citation type="journal article" date="2021" name="Nat. Commun.">
        <title>Genetic determinants of endophytism in the Arabidopsis root mycobiome.</title>
        <authorList>
            <person name="Mesny F."/>
            <person name="Miyauchi S."/>
            <person name="Thiergart T."/>
            <person name="Pickel B."/>
            <person name="Atanasova L."/>
            <person name="Karlsson M."/>
            <person name="Huettel B."/>
            <person name="Barry K.W."/>
            <person name="Haridas S."/>
            <person name="Chen C."/>
            <person name="Bauer D."/>
            <person name="Andreopoulos W."/>
            <person name="Pangilinan J."/>
            <person name="LaButti K."/>
            <person name="Riley R."/>
            <person name="Lipzen A."/>
            <person name="Clum A."/>
            <person name="Drula E."/>
            <person name="Henrissat B."/>
            <person name="Kohler A."/>
            <person name="Grigoriev I.V."/>
            <person name="Martin F.M."/>
            <person name="Hacquard S."/>
        </authorList>
    </citation>
    <scope>NUCLEOTIDE SEQUENCE</scope>
    <source>
        <strain evidence="2">MPI-SDFR-AT-0117</strain>
    </source>
</reference>
<evidence type="ECO:0000313" key="3">
    <source>
        <dbReference type="Proteomes" id="UP000770015"/>
    </source>
</evidence>
<dbReference type="AlphaFoldDB" id="A0A9P8VFN3"/>
<dbReference type="Proteomes" id="UP000770015">
    <property type="component" value="Unassembled WGS sequence"/>
</dbReference>
<gene>
    <name evidence="2" type="ORF">F5X68DRAFT_204861</name>
</gene>
<dbReference type="SUPFAM" id="SSF52317">
    <property type="entry name" value="Class I glutamine amidotransferase-like"/>
    <property type="match status" value="1"/>
</dbReference>
<dbReference type="InterPro" id="IPR052158">
    <property type="entry name" value="INH-QAR"/>
</dbReference>
<sequence>MSQTSPHTVRIGVFMPAGAQLLDMACIDVLHMMSREYLGGLPLIPAHVLALAPSVKIFYITSAAAMAAGRIPLTASAALLPTHDLADAEVGPGNLDVVLVPGADPSEEFGPEVKGWLAKQMEEGGVDVLSVCTGIYLCGQSGLLEGRSVCGPRGLQDDLKKRWPGGKFVGDRLRWTRDGRFWSCGGITNGNELMAAYARESAHFPGPVVEMGAMMAEVGMLPQEYEQGSVRFTAGVVWQILMAWFASPGSKPKRA</sequence>
<comment type="caution">
    <text evidence="2">The sequence shown here is derived from an EMBL/GenBank/DDBJ whole genome shotgun (WGS) entry which is preliminary data.</text>
</comment>
<evidence type="ECO:0000313" key="2">
    <source>
        <dbReference type="EMBL" id="KAH6689050.1"/>
    </source>
</evidence>
<name>A0A9P8VFN3_9PEZI</name>
<dbReference type="InterPro" id="IPR002818">
    <property type="entry name" value="DJ-1/PfpI"/>
</dbReference>
<evidence type="ECO:0000259" key="1">
    <source>
        <dbReference type="Pfam" id="PF01965"/>
    </source>
</evidence>
<keyword evidence="3" id="KW-1185">Reference proteome</keyword>
<accession>A0A9P8VFN3</accession>
<feature type="domain" description="DJ-1/PfpI" evidence="1">
    <location>
        <begin position="79"/>
        <end position="196"/>
    </location>
</feature>
<dbReference type="Pfam" id="PF01965">
    <property type="entry name" value="DJ-1_PfpI"/>
    <property type="match status" value="1"/>
</dbReference>
<proteinExistence type="predicted"/>
<dbReference type="EMBL" id="JAGSXJ010000008">
    <property type="protein sequence ID" value="KAH6689050.1"/>
    <property type="molecule type" value="Genomic_DNA"/>
</dbReference>
<dbReference type="Gene3D" id="3.40.50.880">
    <property type="match status" value="1"/>
</dbReference>
<dbReference type="OrthoDB" id="543156at2759"/>
<organism evidence="2 3">
    <name type="scientific">Plectosphaerella plurivora</name>
    <dbReference type="NCBI Taxonomy" id="936078"/>
    <lineage>
        <taxon>Eukaryota</taxon>
        <taxon>Fungi</taxon>
        <taxon>Dikarya</taxon>
        <taxon>Ascomycota</taxon>
        <taxon>Pezizomycotina</taxon>
        <taxon>Sordariomycetes</taxon>
        <taxon>Hypocreomycetidae</taxon>
        <taxon>Glomerellales</taxon>
        <taxon>Plectosphaerellaceae</taxon>
        <taxon>Plectosphaerella</taxon>
    </lineage>
</organism>